<dbReference type="Gene3D" id="1.20.1540.10">
    <property type="entry name" value="Rhomboid-like"/>
    <property type="match status" value="1"/>
</dbReference>
<dbReference type="Pfam" id="PF01694">
    <property type="entry name" value="Rhomboid"/>
    <property type="match status" value="1"/>
</dbReference>
<evidence type="ECO:0000256" key="5">
    <source>
        <dbReference type="SAM" id="Phobius"/>
    </source>
</evidence>
<dbReference type="AlphaFoldDB" id="A0A450SV75"/>
<reference evidence="7" key="1">
    <citation type="submission" date="2019-02" db="EMBL/GenBank/DDBJ databases">
        <authorList>
            <person name="Gruber-Vodicka R. H."/>
            <person name="Seah K. B. B."/>
        </authorList>
    </citation>
    <scope>NUCLEOTIDE SEQUENCE</scope>
    <source>
        <strain evidence="7">BECK_BZ163</strain>
        <strain evidence="9">BECK_BZ164</strain>
        <strain evidence="8">BECK_BZ165</strain>
    </source>
</reference>
<evidence type="ECO:0000313" key="9">
    <source>
        <dbReference type="EMBL" id="VFK15075.1"/>
    </source>
</evidence>
<feature type="domain" description="Peptidase S54 rhomboid" evidence="6">
    <location>
        <begin position="49"/>
        <end position="181"/>
    </location>
</feature>
<feature type="transmembrane region" description="Helical" evidence="5">
    <location>
        <begin position="51"/>
        <end position="74"/>
    </location>
</feature>
<dbReference type="GO" id="GO:0004252">
    <property type="term" value="F:serine-type endopeptidase activity"/>
    <property type="evidence" value="ECO:0007669"/>
    <property type="project" value="InterPro"/>
</dbReference>
<feature type="transmembrane region" description="Helical" evidence="5">
    <location>
        <begin position="12"/>
        <end position="31"/>
    </location>
</feature>
<dbReference type="EMBL" id="CAADFA010000342">
    <property type="protein sequence ID" value="VFJ63355.1"/>
    <property type="molecule type" value="Genomic_DNA"/>
</dbReference>
<name>A0A450SV75_9GAMM</name>
<sequence length="185" mass="20103">MPISNLFSTRFGPVIALVVLIWVIEIVNLLTGHRLSVFGILPRTLQGLVGIFLSPFLHAGLMHTVVNTVPLLVLGALISLRGIRTYLIASAFIILVGGGAVWLLGRESYHVGASSLVFGYFGFLVARGWYDRKLDSLAVTVVTIALYGGLILGIFPTRWHVSWEGHLFGLLAGILAARILSGRER</sequence>
<dbReference type="GO" id="GO:0016020">
    <property type="term" value="C:membrane"/>
    <property type="evidence" value="ECO:0007669"/>
    <property type="project" value="UniProtKB-SubCell"/>
</dbReference>
<dbReference type="InterPro" id="IPR035952">
    <property type="entry name" value="Rhomboid-like_sf"/>
</dbReference>
<evidence type="ECO:0000256" key="1">
    <source>
        <dbReference type="ARBA" id="ARBA00004141"/>
    </source>
</evidence>
<dbReference type="EMBL" id="CAADEZ010000202">
    <property type="protein sequence ID" value="VFJ57865.1"/>
    <property type="molecule type" value="Genomic_DNA"/>
</dbReference>
<feature type="transmembrane region" description="Helical" evidence="5">
    <location>
        <begin position="86"/>
        <end position="105"/>
    </location>
</feature>
<feature type="transmembrane region" description="Helical" evidence="5">
    <location>
        <begin position="161"/>
        <end position="180"/>
    </location>
</feature>
<dbReference type="EMBL" id="CAADFL010000352">
    <property type="protein sequence ID" value="VFK15075.1"/>
    <property type="molecule type" value="Genomic_DNA"/>
</dbReference>
<keyword evidence="4 5" id="KW-0472">Membrane</keyword>
<keyword evidence="3 5" id="KW-1133">Transmembrane helix</keyword>
<evidence type="ECO:0000259" key="6">
    <source>
        <dbReference type="Pfam" id="PF01694"/>
    </source>
</evidence>
<evidence type="ECO:0000256" key="3">
    <source>
        <dbReference type="ARBA" id="ARBA00022989"/>
    </source>
</evidence>
<organism evidence="7">
    <name type="scientific">Candidatus Kentrum sp. FM</name>
    <dbReference type="NCBI Taxonomy" id="2126340"/>
    <lineage>
        <taxon>Bacteria</taxon>
        <taxon>Pseudomonadati</taxon>
        <taxon>Pseudomonadota</taxon>
        <taxon>Gammaproteobacteria</taxon>
        <taxon>Candidatus Kentrum</taxon>
    </lineage>
</organism>
<gene>
    <name evidence="7" type="ORF">BECKFM1743A_GA0114220_102028</name>
    <name evidence="9" type="ORF">BECKFM1743B_GA0114221_103525</name>
    <name evidence="8" type="ORF">BECKFM1743C_GA0114222_103425</name>
</gene>
<feature type="transmembrane region" description="Helical" evidence="5">
    <location>
        <begin position="111"/>
        <end position="130"/>
    </location>
</feature>
<feature type="transmembrane region" description="Helical" evidence="5">
    <location>
        <begin position="137"/>
        <end position="155"/>
    </location>
</feature>
<dbReference type="SUPFAM" id="SSF144091">
    <property type="entry name" value="Rhomboid-like"/>
    <property type="match status" value="1"/>
</dbReference>
<proteinExistence type="predicted"/>
<evidence type="ECO:0000313" key="7">
    <source>
        <dbReference type="EMBL" id="VFJ57865.1"/>
    </source>
</evidence>
<evidence type="ECO:0000313" key="8">
    <source>
        <dbReference type="EMBL" id="VFJ63355.1"/>
    </source>
</evidence>
<protein>
    <submittedName>
        <fullName evidence="7">Rhomboid family protein</fullName>
    </submittedName>
</protein>
<accession>A0A450SV75</accession>
<dbReference type="InterPro" id="IPR022764">
    <property type="entry name" value="Peptidase_S54_rhomboid_dom"/>
</dbReference>
<evidence type="ECO:0000256" key="2">
    <source>
        <dbReference type="ARBA" id="ARBA00022692"/>
    </source>
</evidence>
<keyword evidence="2 5" id="KW-0812">Transmembrane</keyword>
<evidence type="ECO:0000256" key="4">
    <source>
        <dbReference type="ARBA" id="ARBA00023136"/>
    </source>
</evidence>
<comment type="subcellular location">
    <subcellularLocation>
        <location evidence="1">Membrane</location>
        <topology evidence="1">Multi-pass membrane protein</topology>
    </subcellularLocation>
</comment>